<feature type="domain" description="Tyr recombinase" evidence="2">
    <location>
        <begin position="74"/>
        <end position="130"/>
    </location>
</feature>
<keyword evidence="4" id="KW-1185">Reference proteome</keyword>
<accession>A0ABX3TCE0</accession>
<name>A0ABX3TCE0_9MYCO</name>
<reference evidence="3 4" key="1">
    <citation type="submission" date="2017-02" db="EMBL/GenBank/DDBJ databases">
        <title>The new phylogeny of genus Mycobacterium.</title>
        <authorList>
            <person name="Tortoli E."/>
            <person name="Trovato A."/>
            <person name="Cirillo D.M."/>
        </authorList>
    </citation>
    <scope>NUCLEOTIDE SEQUENCE [LARGE SCALE GENOMIC DNA]</scope>
    <source>
        <strain evidence="3 4">CCUG 56329</strain>
    </source>
</reference>
<dbReference type="InterPro" id="IPR011010">
    <property type="entry name" value="DNA_brk_join_enz"/>
</dbReference>
<feature type="non-terminal residue" evidence="3">
    <location>
        <position position="1"/>
    </location>
</feature>
<comment type="caution">
    <text evidence="3">The sequence shown here is derived from an EMBL/GenBank/DDBJ whole genome shotgun (WGS) entry which is preliminary data.</text>
</comment>
<feature type="non-terminal residue" evidence="3">
    <location>
        <position position="130"/>
    </location>
</feature>
<dbReference type="SUPFAM" id="SSF56349">
    <property type="entry name" value="DNA breaking-rejoining enzymes"/>
    <property type="match status" value="1"/>
</dbReference>
<dbReference type="Proteomes" id="UP000192847">
    <property type="component" value="Unassembled WGS sequence"/>
</dbReference>
<dbReference type="InterPro" id="IPR002104">
    <property type="entry name" value="Integrase_catalytic"/>
</dbReference>
<evidence type="ECO:0000259" key="2">
    <source>
        <dbReference type="PROSITE" id="PS51898"/>
    </source>
</evidence>
<dbReference type="Gene3D" id="1.10.443.10">
    <property type="entry name" value="Intergrase catalytic core"/>
    <property type="match status" value="1"/>
</dbReference>
<dbReference type="RefSeq" id="WP_158085067.1">
    <property type="nucleotide sequence ID" value="NZ_MVIL01000802.1"/>
</dbReference>
<evidence type="ECO:0000256" key="1">
    <source>
        <dbReference type="ARBA" id="ARBA00023172"/>
    </source>
</evidence>
<gene>
    <name evidence="3" type="ORF">BST46_30000</name>
</gene>
<dbReference type="InterPro" id="IPR013762">
    <property type="entry name" value="Integrase-like_cat_sf"/>
</dbReference>
<evidence type="ECO:0000313" key="3">
    <source>
        <dbReference type="EMBL" id="ORB76459.1"/>
    </source>
</evidence>
<dbReference type="Pfam" id="PF00589">
    <property type="entry name" value="Phage_integrase"/>
    <property type="match status" value="1"/>
</dbReference>
<evidence type="ECO:0000313" key="4">
    <source>
        <dbReference type="Proteomes" id="UP000192847"/>
    </source>
</evidence>
<dbReference type="PROSITE" id="PS51898">
    <property type="entry name" value="TYR_RECOMBINASE"/>
    <property type="match status" value="1"/>
</dbReference>
<protein>
    <submittedName>
        <fullName evidence="3">Integrase</fullName>
    </submittedName>
</protein>
<proteinExistence type="predicted"/>
<organism evidence="3 4">
    <name type="scientific">Mycobacterium timonense</name>
    <dbReference type="NCBI Taxonomy" id="701043"/>
    <lineage>
        <taxon>Bacteria</taxon>
        <taxon>Bacillati</taxon>
        <taxon>Actinomycetota</taxon>
        <taxon>Actinomycetes</taxon>
        <taxon>Mycobacteriales</taxon>
        <taxon>Mycobacteriaceae</taxon>
        <taxon>Mycobacterium</taxon>
        <taxon>Mycobacterium avium complex (MAC)</taxon>
    </lineage>
</organism>
<dbReference type="EMBL" id="MVIL01000802">
    <property type="protein sequence ID" value="ORB76459.1"/>
    <property type="molecule type" value="Genomic_DNA"/>
</dbReference>
<keyword evidence="1" id="KW-0233">DNA recombination</keyword>
<sequence length="130" mass="14458">PSHANQCTETTLNRKKSAVGTFYTHAGRDGVEVAELLTSWQVGGKRGGWRPFLHHISKSEPKPRRVVALKTPKKLPRVLTPVEVQAVLDACQRLRDRLLFSMLYDTGMRIGEALGLRHNDIAAAECEVTV</sequence>